<evidence type="ECO:0000313" key="2">
    <source>
        <dbReference type="EMBL" id="KAJ4454643.1"/>
    </source>
</evidence>
<comment type="caution">
    <text evidence="2">The sequence shown here is derived from an EMBL/GenBank/DDBJ whole genome shotgun (WGS) entry which is preliminary data.</text>
</comment>
<feature type="region of interest" description="Disordered" evidence="1">
    <location>
        <begin position="272"/>
        <end position="323"/>
    </location>
</feature>
<protein>
    <submittedName>
        <fullName evidence="2">Uncharacterized protein</fullName>
    </submittedName>
</protein>
<keyword evidence="3" id="KW-1185">Reference proteome</keyword>
<name>A0ABQ8U7E6_9EUKA</name>
<organism evidence="2 3">
    <name type="scientific">Paratrimastix pyriformis</name>
    <dbReference type="NCBI Taxonomy" id="342808"/>
    <lineage>
        <taxon>Eukaryota</taxon>
        <taxon>Metamonada</taxon>
        <taxon>Preaxostyla</taxon>
        <taxon>Paratrimastigidae</taxon>
        <taxon>Paratrimastix</taxon>
    </lineage>
</organism>
<proteinExistence type="predicted"/>
<feature type="compositionally biased region" description="Basic and acidic residues" evidence="1">
    <location>
        <begin position="312"/>
        <end position="323"/>
    </location>
</feature>
<evidence type="ECO:0000256" key="1">
    <source>
        <dbReference type="SAM" id="MobiDB-lite"/>
    </source>
</evidence>
<accession>A0ABQ8U7E6</accession>
<dbReference type="Proteomes" id="UP001141327">
    <property type="component" value="Unassembled WGS sequence"/>
</dbReference>
<evidence type="ECO:0000313" key="3">
    <source>
        <dbReference type="Proteomes" id="UP001141327"/>
    </source>
</evidence>
<sequence length="323" mass="34821">MQTQLVREYNRGIRNALIANHLKSVFGLPFTPGIVHNKCESLIRDNLLRRRTPPRPRLGGNRNILPDDEEEDKDSTFLRRPACVRAEAPERDLIPEPESPPPPTATATTATPAPSPQPPAPLGPPIVLDSPCVLPSQPQEVPPAPTATVTRPALSSQPEARVPPPLPRRVLPAPPAPPGLVDVGLAGELQLVTVQKRVEDAVLDRTPGGKHLEIRARLTGPRGSVPFTQRLPINPEEVGQIVSDAGGSWVVHPAGCGEETSCPSLKQHAHRLRGGLGSGPHLLYKPPQCAPSDPEWAEPKKRSAVVFRPKPARRDGLPNREAA</sequence>
<feature type="region of interest" description="Disordered" evidence="1">
    <location>
        <begin position="50"/>
        <end position="167"/>
    </location>
</feature>
<reference evidence="2" key="1">
    <citation type="journal article" date="2022" name="bioRxiv">
        <title>Genomics of Preaxostyla Flagellates Illuminates Evolutionary Transitions and the Path Towards Mitochondrial Loss.</title>
        <authorList>
            <person name="Novak L.V.F."/>
            <person name="Treitli S.C."/>
            <person name="Pyrih J."/>
            <person name="Halakuc P."/>
            <person name="Pipaliya S.V."/>
            <person name="Vacek V."/>
            <person name="Brzon O."/>
            <person name="Soukal P."/>
            <person name="Eme L."/>
            <person name="Dacks J.B."/>
            <person name="Karnkowska A."/>
            <person name="Elias M."/>
            <person name="Hampl V."/>
        </authorList>
    </citation>
    <scope>NUCLEOTIDE SEQUENCE</scope>
    <source>
        <strain evidence="2">RCP-MX</strain>
    </source>
</reference>
<feature type="compositionally biased region" description="Pro residues" evidence="1">
    <location>
        <begin position="113"/>
        <end position="124"/>
    </location>
</feature>
<dbReference type="EMBL" id="JAPMOS010000142">
    <property type="protein sequence ID" value="KAJ4454643.1"/>
    <property type="molecule type" value="Genomic_DNA"/>
</dbReference>
<gene>
    <name evidence="2" type="ORF">PAPYR_10583</name>
</gene>